<dbReference type="Proteomes" id="UP000419144">
    <property type="component" value="Unassembled WGS sequence"/>
</dbReference>
<dbReference type="VEuPathDB" id="TriTrypDB:LtaPh_2214931"/>
<dbReference type="VEuPathDB" id="TriTrypDB:LtaPh_2215261"/>
<dbReference type="GO" id="GO:0005840">
    <property type="term" value="C:ribosome"/>
    <property type="evidence" value="ECO:0007669"/>
    <property type="project" value="UniProtKB-KW"/>
</dbReference>
<sequence length="202" mass="22888">MALLFRLARSDRLLHAPLSALGRVHLCGLLLHPLQRNLVPRHGRLRVLIVEHLARPVRARAARNAQLVALEVRRRSERLLRLHARGSAGLRVLLQRLRRGQRILQRLRAAVAADAHAVLQRLHVLHVLHMAPHLRVLRVLHQHAVRVDNVDDHTNAVLAGATQNAHQPARADVVGLDHYAQCNTLRTARQQRREWCSVCVSV</sequence>
<evidence type="ECO:0000313" key="3">
    <source>
        <dbReference type="Proteomes" id="UP000419144"/>
    </source>
</evidence>
<name>A0A640KFX9_LEITA</name>
<comment type="caution">
    <text evidence="1">The sequence shown here is derived from an EMBL/GenBank/DDBJ whole genome shotgun (WGS) entry which is preliminary data.</text>
</comment>
<dbReference type="EMBL" id="BLBS01000029">
    <property type="protein sequence ID" value="GET88626.1"/>
    <property type="molecule type" value="Genomic_DNA"/>
</dbReference>
<gene>
    <name evidence="1" type="ORF">LtaPh_2214931</name>
    <name evidence="2" type="ORF">LtaPh_2215261</name>
</gene>
<dbReference type="AlphaFoldDB" id="A0A640KFX9"/>
<evidence type="ECO:0000313" key="1">
    <source>
        <dbReference type="EMBL" id="GET88620.1"/>
    </source>
</evidence>
<proteinExistence type="predicted"/>
<reference evidence="1 3" key="1">
    <citation type="submission" date="2019-11" db="EMBL/GenBank/DDBJ databases">
        <title>Leishmania tarentolae CDS.</title>
        <authorList>
            <person name="Goto Y."/>
            <person name="Yamagishi J."/>
        </authorList>
    </citation>
    <scope>NUCLEOTIDE SEQUENCE [LARGE SCALE GENOMIC DNA]</scope>
    <source>
        <strain evidence="1 3">Parrot Tar II</strain>
    </source>
</reference>
<organism evidence="1 3">
    <name type="scientific">Leishmania tarentolae</name>
    <name type="common">Sauroleishmania tarentolae</name>
    <dbReference type="NCBI Taxonomy" id="5689"/>
    <lineage>
        <taxon>Eukaryota</taxon>
        <taxon>Discoba</taxon>
        <taxon>Euglenozoa</taxon>
        <taxon>Kinetoplastea</taxon>
        <taxon>Metakinetoplastina</taxon>
        <taxon>Trypanosomatida</taxon>
        <taxon>Trypanosomatidae</taxon>
        <taxon>Leishmaniinae</taxon>
        <taxon>Leishmania</taxon>
        <taxon>lizard Leishmania</taxon>
    </lineage>
</organism>
<keyword evidence="3" id="KW-1185">Reference proteome</keyword>
<keyword evidence="1" id="KW-0687">Ribonucleoprotein</keyword>
<protein>
    <submittedName>
        <fullName evidence="1">40S ribosomal protein L14, putative</fullName>
    </submittedName>
</protein>
<evidence type="ECO:0000313" key="2">
    <source>
        <dbReference type="EMBL" id="GET88626.1"/>
    </source>
</evidence>
<accession>A0A640KFX9</accession>
<keyword evidence="1" id="KW-0689">Ribosomal protein</keyword>
<dbReference type="EMBL" id="BLBS01000029">
    <property type="protein sequence ID" value="GET88620.1"/>
    <property type="molecule type" value="Genomic_DNA"/>
</dbReference>